<dbReference type="RefSeq" id="WP_148689689.1">
    <property type="nucleotide sequence ID" value="NZ_LT671858.1"/>
</dbReference>
<dbReference type="AlphaFoldDB" id="A0A1N5U7H7"/>
<keyword evidence="1 4" id="KW-0808">Transferase</keyword>
<sequence length="167" mass="19594">MKEMKIEVRNAEESDIEQFVELILRMKRLNGEFDSLFTANEENHGGIKNYYLECIKDKKKNITLVAVSNKKIYGLIKAEVRERVSYVPNYEVRIIDLYIMPEMRRKNVGNLLLDHLYAEMRKRNIGVVTAEFPALNLIALNFYQKIGYREVGKVFGKTIDENINKKE</sequence>
<gene>
    <name evidence="4" type="ORF">CSP5_0837</name>
</gene>
<dbReference type="SUPFAM" id="SSF55729">
    <property type="entry name" value="Acyl-CoA N-acyltransferases (Nat)"/>
    <property type="match status" value="1"/>
</dbReference>
<keyword evidence="2" id="KW-0012">Acyltransferase</keyword>
<accession>A0A1N5U7H7</accession>
<dbReference type="Proteomes" id="UP000195607">
    <property type="component" value="Chromosome I"/>
</dbReference>
<dbReference type="InterPro" id="IPR050832">
    <property type="entry name" value="Bact_Acetyltransf"/>
</dbReference>
<dbReference type="InterPro" id="IPR000182">
    <property type="entry name" value="GNAT_dom"/>
</dbReference>
<dbReference type="PANTHER" id="PTHR43877">
    <property type="entry name" value="AMINOALKYLPHOSPHONATE N-ACETYLTRANSFERASE-RELATED-RELATED"/>
    <property type="match status" value="1"/>
</dbReference>
<evidence type="ECO:0000256" key="2">
    <source>
        <dbReference type="ARBA" id="ARBA00023315"/>
    </source>
</evidence>
<dbReference type="GO" id="GO:0016747">
    <property type="term" value="F:acyltransferase activity, transferring groups other than amino-acyl groups"/>
    <property type="evidence" value="ECO:0007669"/>
    <property type="project" value="InterPro"/>
</dbReference>
<dbReference type="Pfam" id="PF00583">
    <property type="entry name" value="Acetyltransf_1"/>
    <property type="match status" value="1"/>
</dbReference>
<proteinExistence type="predicted"/>
<dbReference type="Gene3D" id="3.40.630.30">
    <property type="match status" value="1"/>
</dbReference>
<dbReference type="PANTHER" id="PTHR43877:SF1">
    <property type="entry name" value="ACETYLTRANSFERASE"/>
    <property type="match status" value="1"/>
</dbReference>
<evidence type="ECO:0000259" key="3">
    <source>
        <dbReference type="PROSITE" id="PS51186"/>
    </source>
</evidence>
<organism evidence="4 5">
    <name type="scientific">Cuniculiplasma divulgatum</name>
    <dbReference type="NCBI Taxonomy" id="1673428"/>
    <lineage>
        <taxon>Archaea</taxon>
        <taxon>Methanobacteriati</taxon>
        <taxon>Thermoplasmatota</taxon>
        <taxon>Thermoplasmata</taxon>
        <taxon>Thermoplasmatales</taxon>
        <taxon>Cuniculiplasmataceae</taxon>
        <taxon>Cuniculiplasma</taxon>
    </lineage>
</organism>
<feature type="domain" description="N-acetyltransferase" evidence="3">
    <location>
        <begin position="6"/>
        <end position="167"/>
    </location>
</feature>
<name>A0A1N5U7H7_9ARCH</name>
<dbReference type="EMBL" id="LT671858">
    <property type="protein sequence ID" value="SIM56794.1"/>
    <property type="molecule type" value="Genomic_DNA"/>
</dbReference>
<dbReference type="CDD" id="cd04301">
    <property type="entry name" value="NAT_SF"/>
    <property type="match status" value="1"/>
</dbReference>
<evidence type="ECO:0000313" key="5">
    <source>
        <dbReference type="Proteomes" id="UP000195607"/>
    </source>
</evidence>
<dbReference type="InterPro" id="IPR016181">
    <property type="entry name" value="Acyl_CoA_acyltransferase"/>
</dbReference>
<evidence type="ECO:0000313" key="4">
    <source>
        <dbReference type="EMBL" id="SIM56794.1"/>
    </source>
</evidence>
<protein>
    <submittedName>
        <fullName evidence="4">GNAT family N-acetyltransferase</fullName>
    </submittedName>
</protein>
<reference evidence="4 5" key="1">
    <citation type="submission" date="2016-04" db="EMBL/GenBank/DDBJ databases">
        <authorList>
            <person name="Evans L.H."/>
            <person name="Alamgir A."/>
            <person name="Owens N."/>
            <person name="Weber N.D."/>
            <person name="Virtaneva K."/>
            <person name="Barbian K."/>
            <person name="Babar A."/>
            <person name="Rosenke K."/>
        </authorList>
    </citation>
    <scope>NUCLEOTIDE SEQUENCE [LARGE SCALE GENOMIC DNA]</scope>
    <source>
        <strain evidence="5">S5(T) (JCM 30642 \VKM B-2941)</strain>
    </source>
</reference>
<evidence type="ECO:0000256" key="1">
    <source>
        <dbReference type="ARBA" id="ARBA00022679"/>
    </source>
</evidence>
<dbReference type="GeneID" id="41588111"/>
<dbReference type="PROSITE" id="PS51186">
    <property type="entry name" value="GNAT"/>
    <property type="match status" value="1"/>
</dbReference>